<dbReference type="CDD" id="cd02858">
    <property type="entry name" value="E_set_Esterase_N"/>
    <property type="match status" value="1"/>
</dbReference>
<evidence type="ECO:0000313" key="1">
    <source>
        <dbReference type="EMBL" id="GAT63415.1"/>
    </source>
</evidence>
<comment type="caution">
    <text evidence="1">The sequence shown here is derived from an EMBL/GenBank/DDBJ whole genome shotgun (WGS) entry which is preliminary data.</text>
</comment>
<dbReference type="InterPro" id="IPR050583">
    <property type="entry name" value="Mycobacterial_A85_antigen"/>
</dbReference>
<dbReference type="PANTHER" id="PTHR48098:SF1">
    <property type="entry name" value="DIACYLGLYCEROL ACYLTRANSFERASE_MYCOLYLTRANSFERASE AG85A"/>
    <property type="match status" value="1"/>
</dbReference>
<dbReference type="SUPFAM" id="SSF81296">
    <property type="entry name" value="E set domains"/>
    <property type="match status" value="1"/>
</dbReference>
<dbReference type="InterPro" id="IPR014756">
    <property type="entry name" value="Ig_E-set"/>
</dbReference>
<dbReference type="Gene3D" id="2.60.40.10">
    <property type="entry name" value="Immunoglobulins"/>
    <property type="match status" value="1"/>
</dbReference>
<dbReference type="InterPro" id="IPR000801">
    <property type="entry name" value="Esterase-like"/>
</dbReference>
<evidence type="ECO:0000313" key="2">
    <source>
        <dbReference type="Proteomes" id="UP000076586"/>
    </source>
</evidence>
<dbReference type="Gene3D" id="3.40.50.1820">
    <property type="entry name" value="alpha/beta hydrolase"/>
    <property type="match status" value="1"/>
</dbReference>
<dbReference type="InterPro" id="IPR013783">
    <property type="entry name" value="Ig-like_fold"/>
</dbReference>
<reference evidence="2" key="1">
    <citation type="submission" date="2016-04" db="EMBL/GenBank/DDBJ databases">
        <title>Draft genome sequence of Paludibacter jiangxiensis strain NM7.</title>
        <authorList>
            <person name="Qiu Y."/>
            <person name="Matsuura N."/>
            <person name="Ohashi A."/>
            <person name="Tourlousse M.D."/>
            <person name="Sekiguchi Y."/>
        </authorList>
    </citation>
    <scope>NUCLEOTIDE SEQUENCE [LARGE SCALE GENOMIC DNA]</scope>
    <source>
        <strain evidence="2">NM7</strain>
    </source>
</reference>
<organism evidence="1 2">
    <name type="scientific">Paludibacter jiangxiensis</name>
    <dbReference type="NCBI Taxonomy" id="681398"/>
    <lineage>
        <taxon>Bacteria</taxon>
        <taxon>Pseudomonadati</taxon>
        <taxon>Bacteroidota</taxon>
        <taxon>Bacteroidia</taxon>
        <taxon>Bacteroidales</taxon>
        <taxon>Paludibacteraceae</taxon>
        <taxon>Paludibacter</taxon>
    </lineage>
</organism>
<accession>A0A161LEY9</accession>
<keyword evidence="2" id="KW-1185">Reference proteome</keyword>
<dbReference type="Proteomes" id="UP000076586">
    <property type="component" value="Unassembled WGS sequence"/>
</dbReference>
<reference evidence="2" key="2">
    <citation type="journal article" date="2017" name="Genome Announc.">
        <title>Draft genome sequence of Paludibacter jiangxiensis NM7(T), a propionate-producing fermentative bacterium.</title>
        <authorList>
            <person name="Qiu Y.-L."/>
            <person name="Tourlousse D.M."/>
            <person name="Matsuura N."/>
            <person name="Ohashi A."/>
            <person name="Sekiguchi Y."/>
        </authorList>
    </citation>
    <scope>NUCLEOTIDE SEQUENCE [LARGE SCALE GENOMIC DNA]</scope>
    <source>
        <strain evidence="2">NM7</strain>
    </source>
</reference>
<dbReference type="AlphaFoldDB" id="A0A161LEY9"/>
<dbReference type="SUPFAM" id="SSF53474">
    <property type="entry name" value="alpha/beta-Hydrolases"/>
    <property type="match status" value="1"/>
</dbReference>
<proteinExistence type="predicted"/>
<dbReference type="InterPro" id="IPR029058">
    <property type="entry name" value="AB_hydrolase_fold"/>
</dbReference>
<protein>
    <submittedName>
        <fullName evidence="1">Enterochelin esterase</fullName>
    </submittedName>
</protein>
<sequence length="387" mass="42427">MIRKFITTAVLFFILMILLIGKVSAQEVNPGKPAATNIAGVEYPRILDNLSVVFKIKAPDAKKVQIDLGKLYDMTKDDQGFWTVTTAPQVPGFHYYSLVIDGVKVVDPASETFYGMGRMASAIDIPEKGAGFYEVKDVPHGALSSKYYFSKVTNSWRRLFVYTPAGYDVNAKVKYPVVYIQHGGGEDERGWAVQGKTDIILDNLIAEGKAKPMIVVISNGNVTTGKGGGGYSNAAMAAFKEEMTKNIVPFIDKTYRTIADANHRALCGLSMGGGQAFYAGLGSLDCFSSVGVFSSGIFGGIANPNGKVFDADKEIPGLLSNSTSFNQKLKLFYVSVGEQDPRFEFTKKEVKKFQDSGLKVQFASFPGDHEWQVWRKSLHDFASRVFK</sequence>
<dbReference type="Pfam" id="PF00756">
    <property type="entry name" value="Esterase"/>
    <property type="match status" value="1"/>
</dbReference>
<dbReference type="STRING" id="681398.PJIAN_3744"/>
<gene>
    <name evidence="1" type="ORF">PJIAN_3744</name>
</gene>
<dbReference type="EMBL" id="BDCR01000003">
    <property type="protein sequence ID" value="GAT63415.1"/>
    <property type="molecule type" value="Genomic_DNA"/>
</dbReference>
<dbReference type="PANTHER" id="PTHR48098">
    <property type="entry name" value="ENTEROCHELIN ESTERASE-RELATED"/>
    <property type="match status" value="1"/>
</dbReference>
<name>A0A161LEY9_9BACT</name>
<dbReference type="OrthoDB" id="9803578at2"/>
<dbReference type="GO" id="GO:0016747">
    <property type="term" value="F:acyltransferase activity, transferring groups other than amino-acyl groups"/>
    <property type="evidence" value="ECO:0007669"/>
    <property type="project" value="TreeGrafter"/>
</dbReference>
<dbReference type="RefSeq" id="WP_068704542.1">
    <property type="nucleotide sequence ID" value="NZ_BDCR01000003.1"/>
</dbReference>